<evidence type="ECO:0000256" key="3">
    <source>
        <dbReference type="ARBA" id="ARBA00023163"/>
    </source>
</evidence>
<evidence type="ECO:0000256" key="1">
    <source>
        <dbReference type="ARBA" id="ARBA00023015"/>
    </source>
</evidence>
<dbReference type="PANTHER" id="PTHR46796">
    <property type="entry name" value="HTH-TYPE TRANSCRIPTIONAL ACTIVATOR RHAS-RELATED"/>
    <property type="match status" value="1"/>
</dbReference>
<dbReference type="InterPro" id="IPR018060">
    <property type="entry name" value="HTH_AraC"/>
</dbReference>
<keyword evidence="1" id="KW-0805">Transcription regulation</keyword>
<dbReference type="SMART" id="SM00342">
    <property type="entry name" value="HTH_ARAC"/>
    <property type="match status" value="1"/>
</dbReference>
<dbReference type="Proteomes" id="UP000183400">
    <property type="component" value="Unassembled WGS sequence"/>
</dbReference>
<proteinExistence type="predicted"/>
<organism evidence="5 6">
    <name type="scientific">Ruegeria halocynthiae</name>
    <dbReference type="NCBI Taxonomy" id="985054"/>
    <lineage>
        <taxon>Bacteria</taxon>
        <taxon>Pseudomonadati</taxon>
        <taxon>Pseudomonadota</taxon>
        <taxon>Alphaproteobacteria</taxon>
        <taxon>Rhodobacterales</taxon>
        <taxon>Roseobacteraceae</taxon>
        <taxon>Ruegeria</taxon>
    </lineage>
</organism>
<reference evidence="6" key="1">
    <citation type="submission" date="2016-10" db="EMBL/GenBank/DDBJ databases">
        <authorList>
            <person name="Varghese N."/>
            <person name="Submissions S."/>
        </authorList>
    </citation>
    <scope>NUCLEOTIDE SEQUENCE [LARGE SCALE GENOMIC DNA]</scope>
    <source>
        <strain evidence="6">DSM 27839</strain>
    </source>
</reference>
<dbReference type="RefSeq" id="WP_074738903.1">
    <property type="nucleotide sequence ID" value="NZ_FNNP01000011.1"/>
</dbReference>
<dbReference type="PROSITE" id="PS00041">
    <property type="entry name" value="HTH_ARAC_FAMILY_1"/>
    <property type="match status" value="1"/>
</dbReference>
<dbReference type="AlphaFoldDB" id="A0A1H3EL69"/>
<dbReference type="OrthoDB" id="7700886at2"/>
<dbReference type="Gene3D" id="1.10.10.60">
    <property type="entry name" value="Homeodomain-like"/>
    <property type="match status" value="1"/>
</dbReference>
<evidence type="ECO:0000256" key="2">
    <source>
        <dbReference type="ARBA" id="ARBA00023125"/>
    </source>
</evidence>
<protein>
    <submittedName>
        <fullName evidence="5">Transcriptional regulator GlxA family, contains an amidase domain and an AraC-type DNA-binding HTH domain</fullName>
    </submittedName>
</protein>
<dbReference type="GO" id="GO:0003700">
    <property type="term" value="F:DNA-binding transcription factor activity"/>
    <property type="evidence" value="ECO:0007669"/>
    <property type="project" value="InterPro"/>
</dbReference>
<dbReference type="InterPro" id="IPR050204">
    <property type="entry name" value="AraC_XylS_family_regulators"/>
</dbReference>
<dbReference type="PROSITE" id="PS01124">
    <property type="entry name" value="HTH_ARAC_FAMILY_2"/>
    <property type="match status" value="1"/>
</dbReference>
<keyword evidence="3" id="KW-0804">Transcription</keyword>
<feature type="domain" description="HTH araC/xylS-type" evidence="4">
    <location>
        <begin position="224"/>
        <end position="322"/>
    </location>
</feature>
<evidence type="ECO:0000259" key="4">
    <source>
        <dbReference type="PROSITE" id="PS01124"/>
    </source>
</evidence>
<accession>A0A1H3EL69</accession>
<sequence length="333" mass="36931">MKHYVPANDHAHLAETTLGRQKREHQIEIILCEPDARASAHMLVEFYRALNDLAEDHVYVTNIRTMAQGTAGGPLHWSGRTAIFWGDIYKSCQLTAHDKAWIAQVLNLSSRSVLVGGAVFLLTHTARVANPVASVHPNFSAAAHEVGLIDSGTGIYLSPDSRTHSASSRLAALRLMSDFIALDHGEHLADSVRSYIGLMDKKPACESQLAARLIRRSKADPMVRQVVEKMQSNLEDPIRIPELSTALGTSTRQLQRRFLDRTGVKLLTTYRELRLERAHSLLQFTEMPFLEVSTATGFSSPGALTRAFRDHYKTTPETIRNRRFAGNISGGIA</sequence>
<evidence type="ECO:0000313" key="6">
    <source>
        <dbReference type="Proteomes" id="UP000183400"/>
    </source>
</evidence>
<name>A0A1H3EL69_9RHOB</name>
<keyword evidence="2 5" id="KW-0238">DNA-binding</keyword>
<keyword evidence="6" id="KW-1185">Reference proteome</keyword>
<dbReference type="EMBL" id="FNNP01000011">
    <property type="protein sequence ID" value="SDX79441.1"/>
    <property type="molecule type" value="Genomic_DNA"/>
</dbReference>
<dbReference type="GO" id="GO:0043565">
    <property type="term" value="F:sequence-specific DNA binding"/>
    <property type="evidence" value="ECO:0007669"/>
    <property type="project" value="InterPro"/>
</dbReference>
<evidence type="ECO:0000313" key="5">
    <source>
        <dbReference type="EMBL" id="SDX79441.1"/>
    </source>
</evidence>
<dbReference type="InterPro" id="IPR018062">
    <property type="entry name" value="HTH_AraC-typ_CS"/>
</dbReference>
<dbReference type="InterPro" id="IPR009057">
    <property type="entry name" value="Homeodomain-like_sf"/>
</dbReference>
<gene>
    <name evidence="5" type="ORF">SAMN05444358_111116</name>
</gene>
<dbReference type="SUPFAM" id="SSF46689">
    <property type="entry name" value="Homeodomain-like"/>
    <property type="match status" value="1"/>
</dbReference>
<dbReference type="STRING" id="985054.SAMN05444358_111116"/>
<dbReference type="Pfam" id="PF12833">
    <property type="entry name" value="HTH_18"/>
    <property type="match status" value="1"/>
</dbReference>